<dbReference type="SMART" id="SM00248">
    <property type="entry name" value="ANK"/>
    <property type="match status" value="6"/>
</dbReference>
<protein>
    <submittedName>
        <fullName evidence="4">Ankyrin</fullName>
    </submittedName>
</protein>
<dbReference type="SUPFAM" id="SSF48403">
    <property type="entry name" value="Ankyrin repeat"/>
    <property type="match status" value="1"/>
</dbReference>
<dbReference type="PROSITE" id="PS50088">
    <property type="entry name" value="ANK_REPEAT"/>
    <property type="match status" value="2"/>
</dbReference>
<dbReference type="InterPro" id="IPR002110">
    <property type="entry name" value="Ankyrin_rpt"/>
</dbReference>
<dbReference type="Pfam" id="PF12796">
    <property type="entry name" value="Ank_2"/>
    <property type="match status" value="2"/>
</dbReference>
<dbReference type="RefSeq" id="XP_024741518.1">
    <property type="nucleotide sequence ID" value="XM_024886401.1"/>
</dbReference>
<keyword evidence="5" id="KW-1185">Reference proteome</keyword>
<dbReference type="OrthoDB" id="4772757at2759"/>
<dbReference type="Gene3D" id="1.25.40.20">
    <property type="entry name" value="Ankyrin repeat-containing domain"/>
    <property type="match status" value="2"/>
</dbReference>
<organism evidence="4 5">
    <name type="scientific">Hyaloscypha bicolor E</name>
    <dbReference type="NCBI Taxonomy" id="1095630"/>
    <lineage>
        <taxon>Eukaryota</taxon>
        <taxon>Fungi</taxon>
        <taxon>Dikarya</taxon>
        <taxon>Ascomycota</taxon>
        <taxon>Pezizomycotina</taxon>
        <taxon>Leotiomycetes</taxon>
        <taxon>Helotiales</taxon>
        <taxon>Hyaloscyphaceae</taxon>
        <taxon>Hyaloscypha</taxon>
        <taxon>Hyaloscypha bicolor</taxon>
    </lineage>
</organism>
<dbReference type="AlphaFoldDB" id="A0A2J6TNL8"/>
<dbReference type="Proteomes" id="UP000235371">
    <property type="component" value="Unassembled WGS sequence"/>
</dbReference>
<keyword evidence="1" id="KW-0677">Repeat</keyword>
<name>A0A2J6TNL8_9HELO</name>
<evidence type="ECO:0000256" key="2">
    <source>
        <dbReference type="ARBA" id="ARBA00023043"/>
    </source>
</evidence>
<dbReference type="PANTHER" id="PTHR24198">
    <property type="entry name" value="ANKYRIN REPEAT AND PROTEIN KINASE DOMAIN-CONTAINING PROTEIN"/>
    <property type="match status" value="1"/>
</dbReference>
<accession>A0A2J6TNL8</accession>
<dbReference type="InParanoid" id="A0A2J6TNL8"/>
<evidence type="ECO:0000256" key="1">
    <source>
        <dbReference type="ARBA" id="ARBA00022737"/>
    </source>
</evidence>
<evidence type="ECO:0000313" key="4">
    <source>
        <dbReference type="EMBL" id="PMD64614.1"/>
    </source>
</evidence>
<feature type="repeat" description="ANK" evidence="3">
    <location>
        <begin position="356"/>
        <end position="388"/>
    </location>
</feature>
<dbReference type="InterPro" id="IPR036770">
    <property type="entry name" value="Ankyrin_rpt-contain_sf"/>
</dbReference>
<dbReference type="GeneID" id="36594478"/>
<evidence type="ECO:0000313" key="5">
    <source>
        <dbReference type="Proteomes" id="UP000235371"/>
    </source>
</evidence>
<dbReference type="EMBL" id="KZ613747">
    <property type="protein sequence ID" value="PMD64614.1"/>
    <property type="molecule type" value="Genomic_DNA"/>
</dbReference>
<sequence length="442" mass="49483">MLFQDLPAELLQKILVQAILARGVKRGLRLRLVCKLFSHKIQPALFESRLLDDFYVEAVAPNWYIQNNHGASAFFHSYLVYRVQNETSPHQRRFLNIYQVSERVCEESSANANLVTTIETLCWPALHEAMKPSTNTKIEKDPLSPGLDLLCAAAYLNLIPLAKRLLQEGHRPTCESHLFSSPMRLAAWAGNADMMKLFQENLPEYDEKGLRDSLMGVAIRGDIKLARLATYPPSRATPDSTDIAGQQFGNMDRQESAGNALSCAQWSTRDIEVYQYFESFFAKPDELNFNLTKHARLGNLEMTRYLLDEGADIRGTMGRWGNPLCCACRGCHEDIVGLLLERGANPNYGGDEERVQGRNPIVTAAKAGSLAIVRKLIDHGVDLSLPRQGYSALRAAVLLEHTAMVKLLLERGVGLEKKERLLELARSKGLDSMIEVLQEEGT</sequence>
<dbReference type="PANTHER" id="PTHR24198:SF165">
    <property type="entry name" value="ANKYRIN REPEAT-CONTAINING PROTEIN-RELATED"/>
    <property type="match status" value="1"/>
</dbReference>
<reference evidence="4 5" key="1">
    <citation type="submission" date="2016-04" db="EMBL/GenBank/DDBJ databases">
        <title>A degradative enzymes factory behind the ericoid mycorrhizal symbiosis.</title>
        <authorList>
            <consortium name="DOE Joint Genome Institute"/>
            <person name="Martino E."/>
            <person name="Morin E."/>
            <person name="Grelet G."/>
            <person name="Kuo A."/>
            <person name="Kohler A."/>
            <person name="Daghino S."/>
            <person name="Barry K."/>
            <person name="Choi C."/>
            <person name="Cichocki N."/>
            <person name="Clum A."/>
            <person name="Copeland A."/>
            <person name="Hainaut M."/>
            <person name="Haridas S."/>
            <person name="Labutti K."/>
            <person name="Lindquist E."/>
            <person name="Lipzen A."/>
            <person name="Khouja H.-R."/>
            <person name="Murat C."/>
            <person name="Ohm R."/>
            <person name="Olson A."/>
            <person name="Spatafora J."/>
            <person name="Veneault-Fourrey C."/>
            <person name="Henrissat B."/>
            <person name="Grigoriev I."/>
            <person name="Martin F."/>
            <person name="Perotto S."/>
        </authorList>
    </citation>
    <scope>NUCLEOTIDE SEQUENCE [LARGE SCALE GENOMIC DNA]</scope>
    <source>
        <strain evidence="4 5">E</strain>
    </source>
</reference>
<evidence type="ECO:0000256" key="3">
    <source>
        <dbReference type="PROSITE-ProRule" id="PRU00023"/>
    </source>
</evidence>
<dbReference type="STRING" id="1095630.A0A2J6TNL8"/>
<dbReference type="PROSITE" id="PS50297">
    <property type="entry name" value="ANK_REP_REGION"/>
    <property type="match status" value="1"/>
</dbReference>
<keyword evidence="2 3" id="KW-0040">ANK repeat</keyword>
<feature type="repeat" description="ANK" evidence="3">
    <location>
        <begin position="388"/>
        <end position="420"/>
    </location>
</feature>
<gene>
    <name evidence="4" type="ORF">K444DRAFT_659890</name>
</gene>
<proteinExistence type="predicted"/>